<keyword evidence="3" id="KW-1185">Reference proteome</keyword>
<gene>
    <name evidence="2" type="ORF">M407DRAFT_223366</name>
</gene>
<reference evidence="2 3" key="1">
    <citation type="submission" date="2014-04" db="EMBL/GenBank/DDBJ databases">
        <authorList>
            <consortium name="DOE Joint Genome Institute"/>
            <person name="Kuo A."/>
            <person name="Girlanda M."/>
            <person name="Perotto S."/>
            <person name="Kohler A."/>
            <person name="Nagy L.G."/>
            <person name="Floudas D."/>
            <person name="Copeland A."/>
            <person name="Barry K.W."/>
            <person name="Cichocki N."/>
            <person name="Veneault-Fourrey C."/>
            <person name="LaButti K."/>
            <person name="Lindquist E.A."/>
            <person name="Lipzen A."/>
            <person name="Lundell T."/>
            <person name="Morin E."/>
            <person name="Murat C."/>
            <person name="Sun H."/>
            <person name="Tunlid A."/>
            <person name="Henrissat B."/>
            <person name="Grigoriev I.V."/>
            <person name="Hibbett D.S."/>
            <person name="Martin F."/>
            <person name="Nordberg H.P."/>
            <person name="Cantor M.N."/>
            <person name="Hua S.X."/>
        </authorList>
    </citation>
    <scope>NUCLEOTIDE SEQUENCE [LARGE SCALE GENOMIC DNA]</scope>
    <source>
        <strain evidence="2 3">MUT 4182</strain>
    </source>
</reference>
<dbReference type="HOGENOM" id="CLU_1705559_0_0_1"/>
<reference evidence="3" key="2">
    <citation type="submission" date="2015-01" db="EMBL/GenBank/DDBJ databases">
        <title>Evolutionary Origins and Diversification of the Mycorrhizal Mutualists.</title>
        <authorList>
            <consortium name="DOE Joint Genome Institute"/>
            <consortium name="Mycorrhizal Genomics Consortium"/>
            <person name="Kohler A."/>
            <person name="Kuo A."/>
            <person name="Nagy L.G."/>
            <person name="Floudas D."/>
            <person name="Copeland A."/>
            <person name="Barry K.W."/>
            <person name="Cichocki N."/>
            <person name="Veneault-Fourrey C."/>
            <person name="LaButti K."/>
            <person name="Lindquist E.A."/>
            <person name="Lipzen A."/>
            <person name="Lundell T."/>
            <person name="Morin E."/>
            <person name="Murat C."/>
            <person name="Riley R."/>
            <person name="Ohm R."/>
            <person name="Sun H."/>
            <person name="Tunlid A."/>
            <person name="Henrissat B."/>
            <person name="Grigoriev I.V."/>
            <person name="Hibbett D.S."/>
            <person name="Martin F."/>
        </authorList>
    </citation>
    <scope>NUCLEOTIDE SEQUENCE [LARGE SCALE GENOMIC DNA]</scope>
    <source>
        <strain evidence="3">MUT 4182</strain>
    </source>
</reference>
<evidence type="ECO:0000313" key="2">
    <source>
        <dbReference type="EMBL" id="KIO30634.1"/>
    </source>
</evidence>
<name>A0A0C3QRX5_9AGAM</name>
<feature type="transmembrane region" description="Helical" evidence="1">
    <location>
        <begin position="53"/>
        <end position="83"/>
    </location>
</feature>
<keyword evidence="1" id="KW-0472">Membrane</keyword>
<accession>A0A0C3QRX5</accession>
<feature type="transmembrane region" description="Helical" evidence="1">
    <location>
        <begin position="95"/>
        <end position="119"/>
    </location>
</feature>
<dbReference type="Proteomes" id="UP000054248">
    <property type="component" value="Unassembled WGS sequence"/>
</dbReference>
<evidence type="ECO:0000256" key="1">
    <source>
        <dbReference type="SAM" id="Phobius"/>
    </source>
</evidence>
<sequence length="154" mass="16874">MPIAAVERRDDDRPNWLSLVTSFKNPLGSIVLYSVLLTGVNRSLGPESVLNTLFFLISLASLAATFLLSFVSPGFYLLIAAHVFAERFTGLVRNWILTCILVFGAFIYGCLLSVFGSYLDPPEHQLSTSGLVMVTFVLALPPAFHALQSVYVSE</sequence>
<dbReference type="EMBL" id="KN822970">
    <property type="protein sequence ID" value="KIO30634.1"/>
    <property type="molecule type" value="Genomic_DNA"/>
</dbReference>
<keyword evidence="1" id="KW-0812">Transmembrane</keyword>
<proteinExistence type="predicted"/>
<evidence type="ECO:0000313" key="3">
    <source>
        <dbReference type="Proteomes" id="UP000054248"/>
    </source>
</evidence>
<keyword evidence="1" id="KW-1133">Transmembrane helix</keyword>
<dbReference type="AlphaFoldDB" id="A0A0C3QRX5"/>
<feature type="transmembrane region" description="Helical" evidence="1">
    <location>
        <begin position="131"/>
        <end position="152"/>
    </location>
</feature>
<organism evidence="2 3">
    <name type="scientific">Tulasnella calospora MUT 4182</name>
    <dbReference type="NCBI Taxonomy" id="1051891"/>
    <lineage>
        <taxon>Eukaryota</taxon>
        <taxon>Fungi</taxon>
        <taxon>Dikarya</taxon>
        <taxon>Basidiomycota</taxon>
        <taxon>Agaricomycotina</taxon>
        <taxon>Agaricomycetes</taxon>
        <taxon>Cantharellales</taxon>
        <taxon>Tulasnellaceae</taxon>
        <taxon>Tulasnella</taxon>
    </lineage>
</organism>
<protein>
    <submittedName>
        <fullName evidence="2">Uncharacterized protein</fullName>
    </submittedName>
</protein>
<dbReference type="OrthoDB" id="10355725at2759"/>